<gene>
    <name evidence="2" type="ORF">Ahy_B02g057834</name>
</gene>
<accession>A0A445ACV1</accession>
<dbReference type="InterPro" id="IPR038499">
    <property type="entry name" value="BRO1_sf"/>
</dbReference>
<dbReference type="PANTHER" id="PTHR23031:SF15">
    <property type="entry name" value="LD12055P"/>
    <property type="match status" value="1"/>
</dbReference>
<keyword evidence="3" id="KW-1185">Reference proteome</keyword>
<feature type="domain" description="BRO1" evidence="1">
    <location>
        <begin position="98"/>
        <end position="380"/>
    </location>
</feature>
<dbReference type="InterPro" id="IPR047138">
    <property type="entry name" value="RHPN1_2"/>
</dbReference>
<proteinExistence type="predicted"/>
<evidence type="ECO:0000313" key="2">
    <source>
        <dbReference type="EMBL" id="RYR24334.1"/>
    </source>
</evidence>
<comment type="caution">
    <text evidence="2">The sequence shown here is derived from an EMBL/GenBank/DDBJ whole genome shotgun (WGS) entry which is preliminary data.</text>
</comment>
<dbReference type="SMART" id="SM01041">
    <property type="entry name" value="BRO1"/>
    <property type="match status" value="1"/>
</dbReference>
<protein>
    <recommendedName>
        <fullName evidence="1">BRO1 domain-containing protein</fullName>
    </recommendedName>
</protein>
<dbReference type="PROSITE" id="PS51180">
    <property type="entry name" value="BRO1"/>
    <property type="match status" value="1"/>
</dbReference>
<dbReference type="Gene3D" id="1.25.40.280">
    <property type="entry name" value="alix/aip1 like domains"/>
    <property type="match status" value="1"/>
</dbReference>
<sequence length="412" mass="46847">MTTPVPLSNNINVPSFRLNRVLSSFDADSVNENIYRMTCNSLGMLIPKQHRIPYLDLLLSEYSSFKIIEDGKLVANPWNMPPPYPTNSAILSASSLSNMLSIPLKKSEPLDLYEPLHSYVALKYSESEAKRVQDLFKMLRKLRNEMQRDDLSLPIRRDCLIYYFKFLCMVEPLFPMTNSPNPPIFVWYNAFNPQDNSSQHNIHLEKASVLFNLRAICTHITVSCDLTTDQGHRLAVRALNDASYWFFVLWKFEAEKASATIDLSVNWVELLHKIITAQIADLKRNYPHSCSYSHGFSLPAYPVSRYRKAYDMSTIGPLAENLVQSSIPQFLQSKLKAFHVKTRSIDVTEQFLSGYCEAQSLLQEAYQTSCLDLFSEVGSFKIKDGNLVPNLRGSNVAIGGDELAGERRPPPQ</sequence>
<dbReference type="Proteomes" id="UP000289738">
    <property type="component" value="Chromosome B02"/>
</dbReference>
<dbReference type="AlphaFoldDB" id="A0A445ACV1"/>
<dbReference type="Pfam" id="PF03097">
    <property type="entry name" value="BRO1"/>
    <property type="match status" value="1"/>
</dbReference>
<evidence type="ECO:0000313" key="3">
    <source>
        <dbReference type="Proteomes" id="UP000289738"/>
    </source>
</evidence>
<reference evidence="2 3" key="1">
    <citation type="submission" date="2019-01" db="EMBL/GenBank/DDBJ databases">
        <title>Sequencing of cultivated peanut Arachis hypogaea provides insights into genome evolution and oil improvement.</title>
        <authorList>
            <person name="Chen X."/>
        </authorList>
    </citation>
    <scope>NUCLEOTIDE SEQUENCE [LARGE SCALE GENOMIC DNA]</scope>
    <source>
        <strain evidence="3">cv. Fuhuasheng</strain>
        <tissue evidence="2">Leaves</tissue>
    </source>
</reference>
<dbReference type="PANTHER" id="PTHR23031">
    <property type="entry name" value="RHOPHILIN"/>
    <property type="match status" value="1"/>
</dbReference>
<evidence type="ECO:0000259" key="1">
    <source>
        <dbReference type="PROSITE" id="PS51180"/>
    </source>
</evidence>
<organism evidence="2 3">
    <name type="scientific">Arachis hypogaea</name>
    <name type="common">Peanut</name>
    <dbReference type="NCBI Taxonomy" id="3818"/>
    <lineage>
        <taxon>Eukaryota</taxon>
        <taxon>Viridiplantae</taxon>
        <taxon>Streptophyta</taxon>
        <taxon>Embryophyta</taxon>
        <taxon>Tracheophyta</taxon>
        <taxon>Spermatophyta</taxon>
        <taxon>Magnoliopsida</taxon>
        <taxon>eudicotyledons</taxon>
        <taxon>Gunneridae</taxon>
        <taxon>Pentapetalae</taxon>
        <taxon>rosids</taxon>
        <taxon>fabids</taxon>
        <taxon>Fabales</taxon>
        <taxon>Fabaceae</taxon>
        <taxon>Papilionoideae</taxon>
        <taxon>50 kb inversion clade</taxon>
        <taxon>dalbergioids sensu lato</taxon>
        <taxon>Dalbergieae</taxon>
        <taxon>Pterocarpus clade</taxon>
        <taxon>Arachis</taxon>
    </lineage>
</organism>
<name>A0A445ACV1_ARAHY</name>
<dbReference type="InterPro" id="IPR004328">
    <property type="entry name" value="BRO1_dom"/>
</dbReference>
<dbReference type="EMBL" id="SDMP01000012">
    <property type="protein sequence ID" value="RYR24334.1"/>
    <property type="molecule type" value="Genomic_DNA"/>
</dbReference>
<dbReference type="GO" id="GO:0051497">
    <property type="term" value="P:negative regulation of stress fiber assembly"/>
    <property type="evidence" value="ECO:0007669"/>
    <property type="project" value="TreeGrafter"/>
</dbReference>
<dbReference type="STRING" id="3818.A0A445ACV1"/>